<dbReference type="InterPro" id="IPR050397">
    <property type="entry name" value="Env_Response_Regulators"/>
</dbReference>
<evidence type="ECO:0000259" key="4">
    <source>
        <dbReference type="PROSITE" id="PS50042"/>
    </source>
</evidence>
<dbReference type="InterPro" id="IPR000595">
    <property type="entry name" value="cNMP-bd_dom"/>
</dbReference>
<dbReference type="Proteomes" id="UP000015351">
    <property type="component" value="Unassembled WGS sequence"/>
</dbReference>
<dbReference type="SUPFAM" id="SSF51206">
    <property type="entry name" value="cAMP-binding domain-like"/>
    <property type="match status" value="1"/>
</dbReference>
<dbReference type="PANTHER" id="PTHR24567">
    <property type="entry name" value="CRP FAMILY TRANSCRIPTIONAL REGULATORY PROTEIN"/>
    <property type="match status" value="1"/>
</dbReference>
<evidence type="ECO:0000259" key="5">
    <source>
        <dbReference type="PROSITE" id="PS51063"/>
    </source>
</evidence>
<dbReference type="Pfam" id="PF13545">
    <property type="entry name" value="HTH_Crp_2"/>
    <property type="match status" value="1"/>
</dbReference>
<dbReference type="Gene3D" id="2.60.120.10">
    <property type="entry name" value="Jelly Rolls"/>
    <property type="match status" value="1"/>
</dbReference>
<dbReference type="CDD" id="cd00038">
    <property type="entry name" value="CAP_ED"/>
    <property type="match status" value="1"/>
</dbReference>
<proteinExistence type="predicted"/>
<dbReference type="Pfam" id="PF00027">
    <property type="entry name" value="cNMP_binding"/>
    <property type="match status" value="1"/>
</dbReference>
<accession>S9RTB3</accession>
<feature type="domain" description="Cyclic nucleotide-binding" evidence="4">
    <location>
        <begin position="11"/>
        <end position="112"/>
    </location>
</feature>
<dbReference type="GO" id="GO:0003700">
    <property type="term" value="F:DNA-binding transcription factor activity"/>
    <property type="evidence" value="ECO:0007669"/>
    <property type="project" value="TreeGrafter"/>
</dbReference>
<gene>
    <name evidence="6" type="ORF">thalar_02895</name>
</gene>
<dbReference type="EMBL" id="AONI01000015">
    <property type="protein sequence ID" value="EPX77174.1"/>
    <property type="molecule type" value="Genomic_DNA"/>
</dbReference>
<dbReference type="GO" id="GO:0005829">
    <property type="term" value="C:cytosol"/>
    <property type="evidence" value="ECO:0007669"/>
    <property type="project" value="TreeGrafter"/>
</dbReference>
<name>S9RTB3_9RHOB</name>
<evidence type="ECO:0000256" key="1">
    <source>
        <dbReference type="ARBA" id="ARBA00023015"/>
    </source>
</evidence>
<dbReference type="SUPFAM" id="SSF46785">
    <property type="entry name" value="Winged helix' DNA-binding domain"/>
    <property type="match status" value="1"/>
</dbReference>
<dbReference type="InterPro" id="IPR018490">
    <property type="entry name" value="cNMP-bd_dom_sf"/>
</dbReference>
<dbReference type="PROSITE" id="PS51063">
    <property type="entry name" value="HTH_CRP_2"/>
    <property type="match status" value="1"/>
</dbReference>
<organism evidence="6 7">
    <name type="scientific">Litoreibacter arenae DSM 19593</name>
    <dbReference type="NCBI Taxonomy" id="1123360"/>
    <lineage>
        <taxon>Bacteria</taxon>
        <taxon>Pseudomonadati</taxon>
        <taxon>Pseudomonadota</taxon>
        <taxon>Alphaproteobacteria</taxon>
        <taxon>Rhodobacterales</taxon>
        <taxon>Roseobacteraceae</taxon>
        <taxon>Litoreibacter</taxon>
    </lineage>
</organism>
<dbReference type="eggNOG" id="COG0664">
    <property type="taxonomic scope" value="Bacteria"/>
</dbReference>
<keyword evidence="3" id="KW-0804">Transcription</keyword>
<dbReference type="InterPro" id="IPR014710">
    <property type="entry name" value="RmlC-like_jellyroll"/>
</dbReference>
<keyword evidence="7" id="KW-1185">Reference proteome</keyword>
<dbReference type="GO" id="GO:0003677">
    <property type="term" value="F:DNA binding"/>
    <property type="evidence" value="ECO:0007669"/>
    <property type="project" value="UniProtKB-KW"/>
</dbReference>
<feature type="domain" description="HTH crp-type" evidence="5">
    <location>
        <begin position="126"/>
        <end position="199"/>
    </location>
</feature>
<dbReference type="PANTHER" id="PTHR24567:SF28">
    <property type="entry name" value="LISTERIOLYSIN REGULATORY PROTEIN"/>
    <property type="match status" value="1"/>
</dbReference>
<protein>
    <submittedName>
        <fullName evidence="6">Transcriptional regulator, Crp/Fnr family</fullName>
    </submittedName>
</protein>
<dbReference type="InterPro" id="IPR012318">
    <property type="entry name" value="HTH_CRP"/>
</dbReference>
<comment type="caution">
    <text evidence="6">The sequence shown here is derived from an EMBL/GenBank/DDBJ whole genome shotgun (WGS) entry which is preliminary data.</text>
</comment>
<dbReference type="PROSITE" id="PS50042">
    <property type="entry name" value="CNMP_BINDING_3"/>
    <property type="match status" value="1"/>
</dbReference>
<evidence type="ECO:0000256" key="3">
    <source>
        <dbReference type="ARBA" id="ARBA00023163"/>
    </source>
</evidence>
<evidence type="ECO:0000256" key="2">
    <source>
        <dbReference type="ARBA" id="ARBA00023125"/>
    </source>
</evidence>
<dbReference type="InterPro" id="IPR036390">
    <property type="entry name" value="WH_DNA-bd_sf"/>
</dbReference>
<evidence type="ECO:0000313" key="6">
    <source>
        <dbReference type="EMBL" id="EPX77174.1"/>
    </source>
</evidence>
<keyword evidence="1" id="KW-0805">Transcription regulation</keyword>
<dbReference type="HOGENOM" id="CLU_075053_0_3_5"/>
<reference evidence="7" key="1">
    <citation type="journal article" date="2013" name="Stand. Genomic Sci.">
        <title>Genome sequence of the Litoreibacter arenae type strain (DSM 19593(T)), a member of the Roseobacter clade isolated from sea sand.</title>
        <authorList>
            <person name="Riedel T."/>
            <person name="Fiebig A."/>
            <person name="Petersen J."/>
            <person name="Gronow S."/>
            <person name="Kyrpides N.C."/>
            <person name="Goker M."/>
            <person name="Klenk H.P."/>
        </authorList>
    </citation>
    <scope>NUCLEOTIDE SEQUENCE [LARGE SCALE GENOMIC DNA]</scope>
    <source>
        <strain evidence="7">DSM 19593</strain>
    </source>
</reference>
<dbReference type="STRING" id="1123360.thalar_02895"/>
<dbReference type="SMART" id="SM00419">
    <property type="entry name" value="HTH_CRP"/>
    <property type="match status" value="1"/>
</dbReference>
<dbReference type="PRINTS" id="PR00034">
    <property type="entry name" value="HTHCRP"/>
</dbReference>
<sequence length="199" mass="22143">MPVLKHGFIRKELQPGQIVFEQGAENRGLFCISRGLIALRTLQADGTSSLLGLVYPGEIAGVRSFLRGDHHMTEARAAVPSRVCMVLQRHAKQVIQNNSAVLMRVAERCLTEIDRNQIRMIAASTKSNKERLAELLSYLMEYHGETCGTQTRMWLPLPRADLASLIGVQPETLSRLLKRLEKDGTFAVSGRFVTAQSVN</sequence>
<keyword evidence="2" id="KW-0238">DNA-binding</keyword>
<dbReference type="AlphaFoldDB" id="S9RTB3"/>
<evidence type="ECO:0000313" key="7">
    <source>
        <dbReference type="Proteomes" id="UP000015351"/>
    </source>
</evidence>